<reference evidence="3" key="1">
    <citation type="submission" date="2011-06" db="EMBL/GenBank/DDBJ databases">
        <authorList>
            <consortium name="US DOE Joint Genome Institute (JGI-PGF)"/>
            <person name="Lucas S."/>
            <person name="Han J."/>
            <person name="Lapidus A."/>
            <person name="Cheng J.-F."/>
            <person name="Goodwin L."/>
            <person name="Pitluck S."/>
            <person name="Peters L."/>
            <person name="Land M.L."/>
            <person name="Hauser L."/>
            <person name="Vogl K."/>
            <person name="Liu Z."/>
            <person name="Overmann J."/>
            <person name="Frigaard N.-U."/>
            <person name="Bryant D.A."/>
            <person name="Woyke T.J."/>
        </authorList>
    </citation>
    <scope>NUCLEOTIDE SEQUENCE [LARGE SCALE GENOMIC DNA]</scope>
    <source>
        <strain evidence="3">970</strain>
    </source>
</reference>
<dbReference type="RefSeq" id="WP_009147940.1">
    <property type="nucleotide sequence ID" value="NZ_CP121471.1"/>
</dbReference>
<accession>H8Z0X3</accession>
<proteinExistence type="predicted"/>
<protein>
    <submittedName>
        <fullName evidence="2">Putative photosynthetic complex assembly protein</fullName>
    </submittedName>
</protein>
<dbReference type="eggNOG" id="ENOG5032YH7">
    <property type="taxonomic scope" value="Bacteria"/>
</dbReference>
<dbReference type="EMBL" id="JH603169">
    <property type="protein sequence ID" value="EIC21355.1"/>
    <property type="molecule type" value="Genomic_DNA"/>
</dbReference>
<dbReference type="AlphaFoldDB" id="H8Z0X3"/>
<keyword evidence="3" id="KW-1185">Reference proteome</keyword>
<gene>
    <name evidence="2" type="ORF">Thi970DRAFT_01561</name>
</gene>
<evidence type="ECO:0000256" key="1">
    <source>
        <dbReference type="SAM" id="MobiDB-lite"/>
    </source>
</evidence>
<evidence type="ECO:0000313" key="3">
    <source>
        <dbReference type="Proteomes" id="UP000002964"/>
    </source>
</evidence>
<dbReference type="Proteomes" id="UP000002964">
    <property type="component" value="Unassembled WGS sequence"/>
</dbReference>
<dbReference type="InterPro" id="IPR017495">
    <property type="entry name" value="PuhC"/>
</dbReference>
<name>H8Z0X3_9GAMM</name>
<dbReference type="HOGENOM" id="CLU_125821_1_0_6"/>
<dbReference type="STRING" id="631362.Thi970DRAFT_01561"/>
<dbReference type="NCBIfam" id="TIGR03054">
    <property type="entry name" value="photo_alph_chp1"/>
    <property type="match status" value="1"/>
</dbReference>
<evidence type="ECO:0000313" key="2">
    <source>
        <dbReference type="EMBL" id="EIC21355.1"/>
    </source>
</evidence>
<feature type="region of interest" description="Disordered" evidence="1">
    <location>
        <begin position="149"/>
        <end position="170"/>
    </location>
</feature>
<organism evidence="2 3">
    <name type="scientific">Thiorhodovibrio frisius</name>
    <dbReference type="NCBI Taxonomy" id="631362"/>
    <lineage>
        <taxon>Bacteria</taxon>
        <taxon>Pseudomonadati</taxon>
        <taxon>Pseudomonadota</taxon>
        <taxon>Gammaproteobacteria</taxon>
        <taxon>Chromatiales</taxon>
        <taxon>Chromatiaceae</taxon>
        <taxon>Thiorhodovibrio</taxon>
    </lineage>
</organism>
<reference evidence="2 3" key="2">
    <citation type="submission" date="2011-11" db="EMBL/GenBank/DDBJ databases">
        <authorList>
            <consortium name="US DOE Joint Genome Institute"/>
            <person name="Lucas S."/>
            <person name="Han J."/>
            <person name="Lapidus A."/>
            <person name="Cheng J.-F."/>
            <person name="Goodwin L."/>
            <person name="Pitluck S."/>
            <person name="Peters L."/>
            <person name="Ovchinnikova G."/>
            <person name="Zhang X."/>
            <person name="Detter J.C."/>
            <person name="Han C."/>
            <person name="Tapia R."/>
            <person name="Land M."/>
            <person name="Hauser L."/>
            <person name="Kyrpides N."/>
            <person name="Ivanova N."/>
            <person name="Pagani I."/>
            <person name="Vogl K."/>
            <person name="Liu Z."/>
            <person name="Overmann J."/>
            <person name="Frigaard N.-U."/>
            <person name="Bryant D."/>
            <person name="Woyke T."/>
        </authorList>
    </citation>
    <scope>NUCLEOTIDE SEQUENCE [LARGE SCALE GENOMIC DNA]</scope>
    <source>
        <strain evidence="2 3">970</strain>
    </source>
</reference>
<sequence>MSDAFEGRQFPRPLLIGAALLIGFTIAAAAFVRLTGIGKSETEFAPVVVERKLFFREIDQSTIEVIAEGAPIAVLDSKEDGFIFGVLRGLGHYRKVSETGKDRPYIVSLRASGRLVLEDPTTGEQLDLRAYGVDNAAAFRELLEAKHLDTSSSSAADPATGYPTQPDVPR</sequence>